<accession>A0A4D6M0W6</accession>
<organism evidence="2 3">
    <name type="scientific">Vigna unguiculata</name>
    <name type="common">Cowpea</name>
    <dbReference type="NCBI Taxonomy" id="3917"/>
    <lineage>
        <taxon>Eukaryota</taxon>
        <taxon>Viridiplantae</taxon>
        <taxon>Streptophyta</taxon>
        <taxon>Embryophyta</taxon>
        <taxon>Tracheophyta</taxon>
        <taxon>Spermatophyta</taxon>
        <taxon>Magnoliopsida</taxon>
        <taxon>eudicotyledons</taxon>
        <taxon>Gunneridae</taxon>
        <taxon>Pentapetalae</taxon>
        <taxon>rosids</taxon>
        <taxon>fabids</taxon>
        <taxon>Fabales</taxon>
        <taxon>Fabaceae</taxon>
        <taxon>Papilionoideae</taxon>
        <taxon>50 kb inversion clade</taxon>
        <taxon>NPAAA clade</taxon>
        <taxon>indigoferoid/millettioid clade</taxon>
        <taxon>Phaseoleae</taxon>
        <taxon>Vigna</taxon>
    </lineage>
</organism>
<dbReference type="EMBL" id="CP039349">
    <property type="protein sequence ID" value="QCD94450.1"/>
    <property type="molecule type" value="Genomic_DNA"/>
</dbReference>
<feature type="compositionally biased region" description="Gly residues" evidence="1">
    <location>
        <begin position="135"/>
        <end position="151"/>
    </location>
</feature>
<feature type="region of interest" description="Disordered" evidence="1">
    <location>
        <begin position="37"/>
        <end position="88"/>
    </location>
</feature>
<evidence type="ECO:0000313" key="3">
    <source>
        <dbReference type="Proteomes" id="UP000501690"/>
    </source>
</evidence>
<protein>
    <submittedName>
        <fullName evidence="2">Uncharacterized protein</fullName>
    </submittedName>
</protein>
<feature type="compositionally biased region" description="Gly residues" evidence="1">
    <location>
        <begin position="76"/>
        <end position="88"/>
    </location>
</feature>
<evidence type="ECO:0000256" key="1">
    <source>
        <dbReference type="SAM" id="MobiDB-lite"/>
    </source>
</evidence>
<evidence type="ECO:0000313" key="2">
    <source>
        <dbReference type="EMBL" id="QCD94450.1"/>
    </source>
</evidence>
<dbReference type="AlphaFoldDB" id="A0A4D6M0W6"/>
<feature type="region of interest" description="Disordered" evidence="1">
    <location>
        <begin position="135"/>
        <end position="156"/>
    </location>
</feature>
<reference evidence="2 3" key="1">
    <citation type="submission" date="2019-04" db="EMBL/GenBank/DDBJ databases">
        <title>An improved genome assembly and genetic linkage map for asparagus bean, Vigna unguiculata ssp. sesquipedialis.</title>
        <authorList>
            <person name="Xia Q."/>
            <person name="Zhang R."/>
            <person name="Dong Y."/>
        </authorList>
    </citation>
    <scope>NUCLEOTIDE SEQUENCE [LARGE SCALE GENOMIC DNA]</scope>
    <source>
        <tissue evidence="2">Leaf</tissue>
    </source>
</reference>
<dbReference type="Proteomes" id="UP000501690">
    <property type="component" value="Linkage Group LG5"/>
</dbReference>
<keyword evidence="3" id="KW-1185">Reference proteome</keyword>
<gene>
    <name evidence="2" type="ORF">DEO72_LG5g2534</name>
</gene>
<proteinExistence type="predicted"/>
<sequence length="166" mass="15635">MLHKQVDGRELKFLANQSLRTRGFGFFNPPFPFPANSRVGGGDASEPLELSRDISAASGEIPEEENVGGDEHGPDNGDGGDGGDVGYDGGGGCGVDGGVGGGCGGGGGGGDVGYGSGSGDGGGCGGGDSGYGVGGDCGGVNGGDDGGGGGGGEKKNLCVATNCKSK</sequence>
<name>A0A4D6M0W6_VIGUN</name>